<evidence type="ECO:0000256" key="11">
    <source>
        <dbReference type="ARBA" id="ARBA00023136"/>
    </source>
</evidence>
<dbReference type="EMBL" id="CAJPEX010005169">
    <property type="protein sequence ID" value="CAG0923446.1"/>
    <property type="molecule type" value="Genomic_DNA"/>
</dbReference>
<evidence type="ECO:0000256" key="2">
    <source>
        <dbReference type="ARBA" id="ARBA00004922"/>
    </source>
</evidence>
<protein>
    <recommendedName>
        <fullName evidence="4">N-acetylgalactosaminide beta-1,3-galactosyltransferase</fullName>
        <ecNumber evidence="4">2.4.1.122</ecNumber>
    </recommendedName>
</protein>
<accession>A0A7R9BX68</accession>
<keyword evidence="8" id="KW-0547">Nucleotide-binding</keyword>
<keyword evidence="7 12" id="KW-0812">Transmembrane</keyword>
<comment type="similarity">
    <text evidence="3">Belongs to the glycosyltransferase 31 family. Beta3-Gal-T subfamily.</text>
</comment>
<sequence length="383" mass="43555">MALVSLLRVGRRHVKALLKKIAAMPIKGTLLPLVASFCLGVLVTTLTFETRREDYIMSEGVNEALHWRPDKDHSMVAYGGPKAFFSWLFGIKHVHDEGEGKGSQGSYTHSPEKTVMDYKTMHVHEGNDSVADQLSRTVRVLCWIMTQPKNHQKKAIHVKATWGKRCNILLFMSTADDESLPAVNLHITEGRNELWNKTKAAFKYVYENYYDAADWFMKADDDTYVVVENLRHLVKDVDPKTPIWFGCNFKKFSKQGYMSGGADESLPAVNLHITEGRNELWNKTKAAFKYVYQNYYDAADWFMKADDDTYVVVENLRHLVKDVDPKTPIWFGCNFKKFSKQGYMSGGAGYVLSKEALRKFVVEAMPNPSLCRADGHGAEDAEL</sequence>
<evidence type="ECO:0000256" key="5">
    <source>
        <dbReference type="ARBA" id="ARBA00022676"/>
    </source>
</evidence>
<dbReference type="EC" id="2.4.1.122" evidence="4"/>
<keyword evidence="9" id="KW-0735">Signal-anchor</keyword>
<evidence type="ECO:0000256" key="7">
    <source>
        <dbReference type="ARBA" id="ARBA00022692"/>
    </source>
</evidence>
<evidence type="ECO:0000259" key="13">
    <source>
        <dbReference type="Pfam" id="PF02434"/>
    </source>
</evidence>
<dbReference type="InterPro" id="IPR003378">
    <property type="entry name" value="Fringe-like_glycosylTrfase"/>
</dbReference>
<dbReference type="Pfam" id="PF02434">
    <property type="entry name" value="Fringe"/>
    <property type="match status" value="2"/>
</dbReference>
<dbReference type="UniPathway" id="UPA00378"/>
<evidence type="ECO:0000313" key="14">
    <source>
        <dbReference type="EMBL" id="CAD7283294.1"/>
    </source>
</evidence>
<dbReference type="InterPro" id="IPR026050">
    <property type="entry name" value="C1GALT1/C1GALT1_chp1"/>
</dbReference>
<evidence type="ECO:0000256" key="6">
    <source>
        <dbReference type="ARBA" id="ARBA00022679"/>
    </source>
</evidence>
<evidence type="ECO:0000313" key="15">
    <source>
        <dbReference type="Proteomes" id="UP000678499"/>
    </source>
</evidence>
<feature type="domain" description="Fringe-like glycosyltransferase" evidence="13">
    <location>
        <begin position="144"/>
        <end position="246"/>
    </location>
</feature>
<evidence type="ECO:0000256" key="1">
    <source>
        <dbReference type="ARBA" id="ARBA00004606"/>
    </source>
</evidence>
<evidence type="ECO:0000256" key="10">
    <source>
        <dbReference type="ARBA" id="ARBA00022989"/>
    </source>
</evidence>
<feature type="transmembrane region" description="Helical" evidence="12">
    <location>
        <begin position="21"/>
        <end position="43"/>
    </location>
</feature>
<dbReference type="AlphaFoldDB" id="A0A7R9BX68"/>
<comment type="subcellular location">
    <subcellularLocation>
        <location evidence="1">Membrane</location>
        <topology evidence="1">Single-pass type II membrane protein</topology>
    </subcellularLocation>
</comment>
<evidence type="ECO:0000256" key="12">
    <source>
        <dbReference type="SAM" id="Phobius"/>
    </source>
</evidence>
<dbReference type="GO" id="GO:0016020">
    <property type="term" value="C:membrane"/>
    <property type="evidence" value="ECO:0007669"/>
    <property type="project" value="UniProtKB-SubCell"/>
</dbReference>
<feature type="non-terminal residue" evidence="14">
    <location>
        <position position="1"/>
    </location>
</feature>
<keyword evidence="10 12" id="KW-1133">Transmembrane helix</keyword>
<evidence type="ECO:0000256" key="9">
    <source>
        <dbReference type="ARBA" id="ARBA00022968"/>
    </source>
</evidence>
<dbReference type="EMBL" id="OA887206">
    <property type="protein sequence ID" value="CAD7283294.1"/>
    <property type="molecule type" value="Genomic_DNA"/>
</dbReference>
<dbReference type="PANTHER" id="PTHR23033:SF14">
    <property type="entry name" value="GLYCOPROTEIN-N-ACETYLGALACTOSAMINE 3-BETA-GALACTOSYLTRANSFERASE 1-RELATED"/>
    <property type="match status" value="1"/>
</dbReference>
<dbReference type="PANTHER" id="PTHR23033">
    <property type="entry name" value="BETA1,3-GALACTOSYLTRANSFERASE"/>
    <property type="match status" value="1"/>
</dbReference>
<dbReference type="Gene3D" id="3.90.550.50">
    <property type="match status" value="2"/>
</dbReference>
<evidence type="ECO:0000256" key="8">
    <source>
        <dbReference type="ARBA" id="ARBA00022741"/>
    </source>
</evidence>
<proteinExistence type="inferred from homology"/>
<dbReference type="OrthoDB" id="414175at2759"/>
<evidence type="ECO:0000256" key="3">
    <source>
        <dbReference type="ARBA" id="ARBA00006462"/>
    </source>
</evidence>
<keyword evidence="6" id="KW-0808">Transferase</keyword>
<feature type="domain" description="Fringe-like glycosyltransferase" evidence="13">
    <location>
        <begin position="251"/>
        <end position="360"/>
    </location>
</feature>
<dbReference type="GO" id="GO:0016263">
    <property type="term" value="F:glycoprotein-N-acetylgalactosamine 3-beta-galactosyltransferase activity"/>
    <property type="evidence" value="ECO:0007669"/>
    <property type="project" value="UniProtKB-EC"/>
</dbReference>
<gene>
    <name evidence="14" type="ORF">NMOB1V02_LOCUS10910</name>
</gene>
<reference evidence="14" key="1">
    <citation type="submission" date="2020-11" db="EMBL/GenBank/DDBJ databases">
        <authorList>
            <person name="Tran Van P."/>
        </authorList>
    </citation>
    <scope>NUCLEOTIDE SEQUENCE</scope>
</reference>
<keyword evidence="15" id="KW-1185">Reference proteome</keyword>
<evidence type="ECO:0000256" key="4">
    <source>
        <dbReference type="ARBA" id="ARBA00012557"/>
    </source>
</evidence>
<name>A0A7R9BX68_9CRUS</name>
<organism evidence="14">
    <name type="scientific">Notodromas monacha</name>
    <dbReference type="NCBI Taxonomy" id="399045"/>
    <lineage>
        <taxon>Eukaryota</taxon>
        <taxon>Metazoa</taxon>
        <taxon>Ecdysozoa</taxon>
        <taxon>Arthropoda</taxon>
        <taxon>Crustacea</taxon>
        <taxon>Oligostraca</taxon>
        <taxon>Ostracoda</taxon>
        <taxon>Podocopa</taxon>
        <taxon>Podocopida</taxon>
        <taxon>Cypridocopina</taxon>
        <taxon>Cypridoidea</taxon>
        <taxon>Cyprididae</taxon>
        <taxon>Notodromas</taxon>
    </lineage>
</organism>
<dbReference type="GO" id="GO:0000166">
    <property type="term" value="F:nucleotide binding"/>
    <property type="evidence" value="ECO:0007669"/>
    <property type="project" value="UniProtKB-KW"/>
</dbReference>
<keyword evidence="5" id="KW-0328">Glycosyltransferase</keyword>
<keyword evidence="11 12" id="KW-0472">Membrane</keyword>
<comment type="pathway">
    <text evidence="2">Protein modification; protein glycosylation.</text>
</comment>
<dbReference type="Proteomes" id="UP000678499">
    <property type="component" value="Unassembled WGS sequence"/>
</dbReference>